<feature type="transmembrane region" description="Helical" evidence="6">
    <location>
        <begin position="106"/>
        <end position="131"/>
    </location>
</feature>
<evidence type="ECO:0000256" key="5">
    <source>
        <dbReference type="ARBA" id="ARBA00023136"/>
    </source>
</evidence>
<organism evidence="7 8">
    <name type="scientific">Acaryochloris thomasi RCC1774</name>
    <dbReference type="NCBI Taxonomy" id="1764569"/>
    <lineage>
        <taxon>Bacteria</taxon>
        <taxon>Bacillati</taxon>
        <taxon>Cyanobacteriota</taxon>
        <taxon>Cyanophyceae</taxon>
        <taxon>Acaryochloridales</taxon>
        <taxon>Acaryochloridaceae</taxon>
        <taxon>Acaryochloris</taxon>
        <taxon>Acaryochloris thomasi</taxon>
    </lineage>
</organism>
<dbReference type="InterPro" id="IPR011701">
    <property type="entry name" value="MFS"/>
</dbReference>
<keyword evidence="2" id="KW-0813">Transport</keyword>
<feature type="transmembrane region" description="Helical" evidence="6">
    <location>
        <begin position="362"/>
        <end position="387"/>
    </location>
</feature>
<name>A0A2W1JFJ9_9CYAN</name>
<evidence type="ECO:0000256" key="1">
    <source>
        <dbReference type="ARBA" id="ARBA00004141"/>
    </source>
</evidence>
<dbReference type="PANTHER" id="PTHR19432:SF35">
    <property type="entry name" value="SOLUTE CARRIER FAMILY 45 MEMBER 3 ISOFORM X1"/>
    <property type="match status" value="1"/>
</dbReference>
<evidence type="ECO:0000256" key="4">
    <source>
        <dbReference type="ARBA" id="ARBA00022989"/>
    </source>
</evidence>
<keyword evidence="3 6" id="KW-0812">Transmembrane</keyword>
<feature type="transmembrane region" description="Helical" evidence="6">
    <location>
        <begin position="264"/>
        <end position="287"/>
    </location>
</feature>
<evidence type="ECO:0000256" key="3">
    <source>
        <dbReference type="ARBA" id="ARBA00022692"/>
    </source>
</evidence>
<proteinExistence type="predicted"/>
<evidence type="ECO:0008006" key="9">
    <source>
        <dbReference type="Google" id="ProtNLM"/>
    </source>
</evidence>
<evidence type="ECO:0000313" key="7">
    <source>
        <dbReference type="EMBL" id="PZD72378.1"/>
    </source>
</evidence>
<feature type="transmembrane region" description="Helical" evidence="6">
    <location>
        <begin position="428"/>
        <end position="448"/>
    </location>
</feature>
<reference evidence="7 8" key="1">
    <citation type="journal article" date="2018" name="Sci. Rep.">
        <title>A novel species of the marine cyanobacterium Acaryochloris with a unique pigment content and lifestyle.</title>
        <authorList>
            <person name="Partensky F."/>
            <person name="Six C."/>
            <person name="Ratin M."/>
            <person name="Garczarek L."/>
            <person name="Vaulot D."/>
            <person name="Probert I."/>
            <person name="Calteau A."/>
            <person name="Gourvil P."/>
            <person name="Marie D."/>
            <person name="Grebert T."/>
            <person name="Bouchier C."/>
            <person name="Le Panse S."/>
            <person name="Gachenot M."/>
            <person name="Rodriguez F."/>
            <person name="Garrido J.L."/>
        </authorList>
    </citation>
    <scope>NUCLEOTIDE SEQUENCE [LARGE SCALE GENOMIC DNA]</scope>
    <source>
        <strain evidence="7 8">RCC1774</strain>
    </source>
</reference>
<comment type="subcellular location">
    <subcellularLocation>
        <location evidence="1">Membrane</location>
        <topology evidence="1">Multi-pass membrane protein</topology>
    </subcellularLocation>
</comment>
<dbReference type="Gene3D" id="1.20.1250.20">
    <property type="entry name" value="MFS general substrate transporter like domains"/>
    <property type="match status" value="1"/>
</dbReference>
<feature type="transmembrane region" description="Helical" evidence="6">
    <location>
        <begin position="67"/>
        <end position="86"/>
    </location>
</feature>
<accession>A0A2W1JFJ9</accession>
<gene>
    <name evidence="7" type="ORF">C1752_03622</name>
</gene>
<feature type="transmembrane region" description="Helical" evidence="6">
    <location>
        <begin position="399"/>
        <end position="422"/>
    </location>
</feature>
<comment type="caution">
    <text evidence="7">The sequence shown here is derived from an EMBL/GenBank/DDBJ whole genome shotgun (WGS) entry which is preliminary data.</text>
</comment>
<dbReference type="InterPro" id="IPR036259">
    <property type="entry name" value="MFS_trans_sf"/>
</dbReference>
<evidence type="ECO:0000256" key="2">
    <source>
        <dbReference type="ARBA" id="ARBA00022448"/>
    </source>
</evidence>
<feature type="transmembrane region" description="Helical" evidence="6">
    <location>
        <begin position="337"/>
        <end position="356"/>
    </location>
</feature>
<sequence length="493" mass="53625">MLDSPQDPPIQTAVSIPSASVKEEFTGLQLWNMNVGFLGIQFGWGLQMANMSAIFEHLGATAHQLPILWIAAPLTGLFIQPVIGNLSDFTWGPLGRRRPYLLVGGILAALALALMPHCSTLLMAAALLWLLDASANISMVPYRAFVGDLLPKKQRTQGFAVQSLMVGAGAVVASAFPWILSHGFAISNIASVQHQIPQTVELSFYLGAVVFLSTIVWTVITTPEYPPKSLEALEQRQEERGGLRNSLQESWKAIRSMPATMRQLAWVQFFTWMGIFCFFMYFPPAVARNIFGATSQASPLYSAGVEWAGLCCAVFNAVCVGVSFLLPLLAKRTSRQITHSVCLLCGAASLLSMVVIRDQYVLLIAMIGFGIAWASALSMPYAMLTGVIPDKQRGVFQGIFNIFVVLPEIAVALGAGWVMQYLLHENRLMAVVMGGVFLLVAAGLTLLVKINPVTTPAELSLDVEQPEKDKSLVADNTDQLPVEEKLPVEKSRS</sequence>
<dbReference type="GO" id="GO:0022857">
    <property type="term" value="F:transmembrane transporter activity"/>
    <property type="evidence" value="ECO:0007669"/>
    <property type="project" value="InterPro"/>
</dbReference>
<dbReference type="Pfam" id="PF07690">
    <property type="entry name" value="MFS_1"/>
    <property type="match status" value="1"/>
</dbReference>
<dbReference type="EMBL" id="PQWO01000010">
    <property type="protein sequence ID" value="PZD72378.1"/>
    <property type="molecule type" value="Genomic_DNA"/>
</dbReference>
<evidence type="ECO:0000256" key="6">
    <source>
        <dbReference type="SAM" id="Phobius"/>
    </source>
</evidence>
<feature type="transmembrane region" description="Helical" evidence="6">
    <location>
        <begin position="159"/>
        <end position="180"/>
    </location>
</feature>
<dbReference type="PANTHER" id="PTHR19432">
    <property type="entry name" value="SUGAR TRANSPORTER"/>
    <property type="match status" value="1"/>
</dbReference>
<dbReference type="GO" id="GO:0016020">
    <property type="term" value="C:membrane"/>
    <property type="evidence" value="ECO:0007669"/>
    <property type="project" value="UniProtKB-SubCell"/>
</dbReference>
<dbReference type="SUPFAM" id="SSF103473">
    <property type="entry name" value="MFS general substrate transporter"/>
    <property type="match status" value="1"/>
</dbReference>
<keyword evidence="5 6" id="KW-0472">Membrane</keyword>
<dbReference type="AlphaFoldDB" id="A0A2W1JFJ9"/>
<feature type="transmembrane region" description="Helical" evidence="6">
    <location>
        <begin position="307"/>
        <end position="330"/>
    </location>
</feature>
<dbReference type="Proteomes" id="UP000248857">
    <property type="component" value="Unassembled WGS sequence"/>
</dbReference>
<feature type="transmembrane region" description="Helical" evidence="6">
    <location>
        <begin position="200"/>
        <end position="220"/>
    </location>
</feature>
<keyword evidence="4 6" id="KW-1133">Transmembrane helix</keyword>
<keyword evidence="8" id="KW-1185">Reference proteome</keyword>
<evidence type="ECO:0000313" key="8">
    <source>
        <dbReference type="Proteomes" id="UP000248857"/>
    </source>
</evidence>
<protein>
    <recommendedName>
        <fullName evidence="9">Major facilitator superfamily (MFS) profile domain-containing protein</fullName>
    </recommendedName>
</protein>